<evidence type="ECO:0000313" key="1">
    <source>
        <dbReference type="EMBL" id="KAK4105234.1"/>
    </source>
</evidence>
<name>A0AAN6Q7Z3_9PEZI</name>
<reference evidence="1" key="1">
    <citation type="journal article" date="2023" name="Mol. Phylogenet. Evol.">
        <title>Genome-scale phylogeny and comparative genomics of the fungal order Sordariales.</title>
        <authorList>
            <person name="Hensen N."/>
            <person name="Bonometti L."/>
            <person name="Westerberg I."/>
            <person name="Brannstrom I.O."/>
            <person name="Guillou S."/>
            <person name="Cros-Aarteil S."/>
            <person name="Calhoun S."/>
            <person name="Haridas S."/>
            <person name="Kuo A."/>
            <person name="Mondo S."/>
            <person name="Pangilinan J."/>
            <person name="Riley R."/>
            <person name="LaButti K."/>
            <person name="Andreopoulos B."/>
            <person name="Lipzen A."/>
            <person name="Chen C."/>
            <person name="Yan M."/>
            <person name="Daum C."/>
            <person name="Ng V."/>
            <person name="Clum A."/>
            <person name="Steindorff A."/>
            <person name="Ohm R.A."/>
            <person name="Martin F."/>
            <person name="Silar P."/>
            <person name="Natvig D.O."/>
            <person name="Lalanne C."/>
            <person name="Gautier V."/>
            <person name="Ament-Velasquez S.L."/>
            <person name="Kruys A."/>
            <person name="Hutchinson M.I."/>
            <person name="Powell A.J."/>
            <person name="Barry K."/>
            <person name="Miller A.N."/>
            <person name="Grigoriev I.V."/>
            <person name="Debuchy R."/>
            <person name="Gladieux P."/>
            <person name="Hiltunen Thoren M."/>
            <person name="Johannesson H."/>
        </authorList>
    </citation>
    <scope>NUCLEOTIDE SEQUENCE</scope>
    <source>
        <strain evidence="1">CBS 757.83</strain>
    </source>
</reference>
<proteinExistence type="predicted"/>
<accession>A0AAN6Q7Z3</accession>
<organism evidence="1 2">
    <name type="scientific">Parathielavia hyrcaniae</name>
    <dbReference type="NCBI Taxonomy" id="113614"/>
    <lineage>
        <taxon>Eukaryota</taxon>
        <taxon>Fungi</taxon>
        <taxon>Dikarya</taxon>
        <taxon>Ascomycota</taxon>
        <taxon>Pezizomycotina</taxon>
        <taxon>Sordariomycetes</taxon>
        <taxon>Sordariomycetidae</taxon>
        <taxon>Sordariales</taxon>
        <taxon>Chaetomiaceae</taxon>
        <taxon>Parathielavia</taxon>
    </lineage>
</organism>
<reference evidence="1" key="2">
    <citation type="submission" date="2023-05" db="EMBL/GenBank/DDBJ databases">
        <authorList>
            <consortium name="Lawrence Berkeley National Laboratory"/>
            <person name="Steindorff A."/>
            <person name="Hensen N."/>
            <person name="Bonometti L."/>
            <person name="Westerberg I."/>
            <person name="Brannstrom I.O."/>
            <person name="Guillou S."/>
            <person name="Cros-Aarteil S."/>
            <person name="Calhoun S."/>
            <person name="Haridas S."/>
            <person name="Kuo A."/>
            <person name="Mondo S."/>
            <person name="Pangilinan J."/>
            <person name="Riley R."/>
            <person name="Labutti K."/>
            <person name="Andreopoulos B."/>
            <person name="Lipzen A."/>
            <person name="Chen C."/>
            <person name="Yanf M."/>
            <person name="Daum C."/>
            <person name="Ng V."/>
            <person name="Clum A."/>
            <person name="Ohm R."/>
            <person name="Martin F."/>
            <person name="Silar P."/>
            <person name="Natvig D."/>
            <person name="Lalanne C."/>
            <person name="Gautier V."/>
            <person name="Ament-Velasquez S.L."/>
            <person name="Kruys A."/>
            <person name="Hutchinson M.I."/>
            <person name="Powell A.J."/>
            <person name="Barry K."/>
            <person name="Miller A.N."/>
            <person name="Grigoriev I.V."/>
            <person name="Debuchy R."/>
            <person name="Gladieux P."/>
            <person name="Thoren M.H."/>
            <person name="Johannesson H."/>
        </authorList>
    </citation>
    <scope>NUCLEOTIDE SEQUENCE</scope>
    <source>
        <strain evidence="1">CBS 757.83</strain>
    </source>
</reference>
<dbReference type="AlphaFoldDB" id="A0AAN6Q7Z3"/>
<comment type="caution">
    <text evidence="1">The sequence shown here is derived from an EMBL/GenBank/DDBJ whole genome shotgun (WGS) entry which is preliminary data.</text>
</comment>
<gene>
    <name evidence="1" type="ORF">N658DRAFT_112318</name>
</gene>
<dbReference type="EMBL" id="MU863625">
    <property type="protein sequence ID" value="KAK4105234.1"/>
    <property type="molecule type" value="Genomic_DNA"/>
</dbReference>
<protein>
    <submittedName>
        <fullName evidence="1">Uncharacterized protein</fullName>
    </submittedName>
</protein>
<sequence length="115" mass="13184">MPRFWLGLAKNGRWDRGMGWHGPVRANCRMSMASLLCSAAQRLHQPRWSFLIMALHEDRRAAHIHMTWRWSDLASRTSLTSEPGRLAPHQDTFGGCLLNGRRRLIHCHAHSTYGG</sequence>
<evidence type="ECO:0000313" key="2">
    <source>
        <dbReference type="Proteomes" id="UP001305647"/>
    </source>
</evidence>
<dbReference type="Proteomes" id="UP001305647">
    <property type="component" value="Unassembled WGS sequence"/>
</dbReference>
<keyword evidence="2" id="KW-1185">Reference proteome</keyword>